<evidence type="ECO:0000313" key="12">
    <source>
        <dbReference type="EMBL" id="TDL15555.1"/>
    </source>
</evidence>
<organism evidence="12 13">
    <name type="scientific">Rickenella mellea</name>
    <dbReference type="NCBI Taxonomy" id="50990"/>
    <lineage>
        <taxon>Eukaryota</taxon>
        <taxon>Fungi</taxon>
        <taxon>Dikarya</taxon>
        <taxon>Basidiomycota</taxon>
        <taxon>Agaricomycotina</taxon>
        <taxon>Agaricomycetes</taxon>
        <taxon>Hymenochaetales</taxon>
        <taxon>Rickenellaceae</taxon>
        <taxon>Rickenella</taxon>
    </lineage>
</organism>
<evidence type="ECO:0000256" key="5">
    <source>
        <dbReference type="ARBA" id="ARBA00022963"/>
    </source>
</evidence>
<dbReference type="OrthoDB" id="4084751at2759"/>
<dbReference type="EMBL" id="ML170271">
    <property type="protein sequence ID" value="TDL15555.1"/>
    <property type="molecule type" value="Genomic_DNA"/>
</dbReference>
<feature type="signal peptide" evidence="9">
    <location>
        <begin position="1"/>
        <end position="19"/>
    </location>
</feature>
<proteinExistence type="inferred from homology"/>
<keyword evidence="5 8" id="KW-0442">Lipid degradation</keyword>
<dbReference type="InterPro" id="IPR016035">
    <property type="entry name" value="Acyl_Trfase/lysoPLipase"/>
</dbReference>
<dbReference type="GO" id="GO:0004622">
    <property type="term" value="F:phosphatidylcholine lysophospholipase activity"/>
    <property type="evidence" value="ECO:0007669"/>
    <property type="project" value="UniProtKB-EC"/>
</dbReference>
<evidence type="ECO:0000256" key="3">
    <source>
        <dbReference type="ARBA" id="ARBA00022729"/>
    </source>
</evidence>
<keyword evidence="6 8" id="KW-0443">Lipid metabolism</keyword>
<feature type="chain" id="PRO_5021513341" description="Lysophospholipase" evidence="9">
    <location>
        <begin position="20"/>
        <end position="717"/>
    </location>
</feature>
<evidence type="ECO:0000256" key="9">
    <source>
        <dbReference type="RuleBase" id="RU362103"/>
    </source>
</evidence>
<dbReference type="AlphaFoldDB" id="A0A4Y7PK02"/>
<keyword evidence="4 8" id="KW-0378">Hydrolase</keyword>
<evidence type="ECO:0000256" key="1">
    <source>
        <dbReference type="ARBA" id="ARBA00008780"/>
    </source>
</evidence>
<keyword evidence="13" id="KW-1185">Reference proteome</keyword>
<evidence type="ECO:0000313" key="13">
    <source>
        <dbReference type="Proteomes" id="UP000294933"/>
    </source>
</evidence>
<evidence type="ECO:0000256" key="10">
    <source>
        <dbReference type="SAM" id="MobiDB-lite"/>
    </source>
</evidence>
<dbReference type="GO" id="GO:0004623">
    <property type="term" value="F:phospholipase A2 activity"/>
    <property type="evidence" value="ECO:0007669"/>
    <property type="project" value="TreeGrafter"/>
</dbReference>
<accession>A0A4Y7PK02</accession>
<dbReference type="InterPro" id="IPR002642">
    <property type="entry name" value="LysoPLipase_cat_dom"/>
</dbReference>
<evidence type="ECO:0000259" key="11">
    <source>
        <dbReference type="PROSITE" id="PS51210"/>
    </source>
</evidence>
<name>A0A4Y7PK02_9AGAM</name>
<evidence type="ECO:0000256" key="4">
    <source>
        <dbReference type="ARBA" id="ARBA00022801"/>
    </source>
</evidence>
<evidence type="ECO:0000256" key="6">
    <source>
        <dbReference type="ARBA" id="ARBA00023098"/>
    </source>
</evidence>
<dbReference type="SUPFAM" id="SSF52151">
    <property type="entry name" value="FabD/lysophospholipase-like"/>
    <property type="match status" value="1"/>
</dbReference>
<dbReference type="GO" id="GO:0046475">
    <property type="term" value="P:glycerophospholipid catabolic process"/>
    <property type="evidence" value="ECO:0007669"/>
    <property type="project" value="TreeGrafter"/>
</dbReference>
<dbReference type="PROSITE" id="PS51210">
    <property type="entry name" value="PLA2C"/>
    <property type="match status" value="1"/>
</dbReference>
<dbReference type="PANTHER" id="PTHR10728:SF33">
    <property type="entry name" value="LYSOPHOSPHOLIPASE 1-RELATED"/>
    <property type="match status" value="1"/>
</dbReference>
<evidence type="ECO:0000256" key="2">
    <source>
        <dbReference type="ARBA" id="ARBA00013274"/>
    </source>
</evidence>
<keyword evidence="7" id="KW-0325">Glycoprotein</keyword>
<reference evidence="12 13" key="1">
    <citation type="submission" date="2018-06" db="EMBL/GenBank/DDBJ databases">
        <title>A transcriptomic atlas of mushroom development highlights an independent origin of complex multicellularity.</title>
        <authorList>
            <consortium name="DOE Joint Genome Institute"/>
            <person name="Krizsan K."/>
            <person name="Almasi E."/>
            <person name="Merenyi Z."/>
            <person name="Sahu N."/>
            <person name="Viragh M."/>
            <person name="Koszo T."/>
            <person name="Mondo S."/>
            <person name="Kiss B."/>
            <person name="Balint B."/>
            <person name="Kues U."/>
            <person name="Barry K."/>
            <person name="Hegedus J.C."/>
            <person name="Henrissat B."/>
            <person name="Johnson J."/>
            <person name="Lipzen A."/>
            <person name="Ohm R."/>
            <person name="Nagy I."/>
            <person name="Pangilinan J."/>
            <person name="Yan J."/>
            <person name="Xiong Y."/>
            <person name="Grigoriev I.V."/>
            <person name="Hibbett D.S."/>
            <person name="Nagy L.G."/>
        </authorList>
    </citation>
    <scope>NUCLEOTIDE SEQUENCE [LARGE SCALE GENOMIC DNA]</scope>
    <source>
        <strain evidence="12 13">SZMC22713</strain>
    </source>
</reference>
<comment type="similarity">
    <text evidence="1 9">Belongs to the lysophospholipase family.</text>
</comment>
<feature type="domain" description="PLA2c" evidence="11">
    <location>
        <begin position="55"/>
        <end position="660"/>
    </location>
</feature>
<dbReference type="Pfam" id="PF01735">
    <property type="entry name" value="PLA2_B"/>
    <property type="match status" value="1"/>
</dbReference>
<dbReference type="SMART" id="SM00022">
    <property type="entry name" value="PLAc"/>
    <property type="match status" value="1"/>
</dbReference>
<dbReference type="VEuPathDB" id="FungiDB:BD410DRAFT_823041"/>
<dbReference type="STRING" id="50990.A0A4Y7PK02"/>
<dbReference type="EC" id="3.1.1.5" evidence="2 9"/>
<feature type="region of interest" description="Disordered" evidence="10">
    <location>
        <begin position="593"/>
        <end position="617"/>
    </location>
</feature>
<dbReference type="Gene3D" id="3.40.1090.10">
    <property type="entry name" value="Cytosolic phospholipase A2 catalytic domain"/>
    <property type="match status" value="1"/>
</dbReference>
<comment type="catalytic activity">
    <reaction evidence="9">
        <text>a 1-acyl-sn-glycero-3-phosphocholine + H2O = sn-glycerol 3-phosphocholine + a fatty acid + H(+)</text>
        <dbReference type="Rhea" id="RHEA:15177"/>
        <dbReference type="ChEBI" id="CHEBI:15377"/>
        <dbReference type="ChEBI" id="CHEBI:15378"/>
        <dbReference type="ChEBI" id="CHEBI:16870"/>
        <dbReference type="ChEBI" id="CHEBI:28868"/>
        <dbReference type="ChEBI" id="CHEBI:58168"/>
        <dbReference type="EC" id="3.1.1.5"/>
    </reaction>
</comment>
<dbReference type="GO" id="GO:0005829">
    <property type="term" value="C:cytosol"/>
    <property type="evidence" value="ECO:0007669"/>
    <property type="project" value="TreeGrafter"/>
</dbReference>
<evidence type="ECO:0000256" key="8">
    <source>
        <dbReference type="PROSITE-ProRule" id="PRU00555"/>
    </source>
</evidence>
<sequence length="717" mass="75061">MSPFVVICLAGLLSSQVSAQLPPAAIANTPITSRCAPNFTLVRDAGPNASQSLAPAEAAYISARTSSVLPSAWQAYLSNVQASSPSPLPPYVSSILSGTLTPNNPACPSCATSPSLPRLGIASSGGGYRAAIFGAGILAALDGRNASCRAVGTGGLLQASTYHAGLSGGSWLVGSLSQANFPPIQDLIFGARGGIVEGSGMGGPNKFYGGWNAQFDLFSPNNNTAADAAFIGTLLSEMAGKFAAGYPVTFNDLWSRALSRHFVNGTNGTTLGSFLSGTSSHGAGVRFSDIVDAPTFARHQQPFPIVIGNSISPGQNDADIGPGAFVPLPNVIYEFTPYETGSYDPTLSAFVPTKFLGSRNSSVCVTNYDQAAFVLGTSSELFNQFNSSLPALLSSAAGPLFVALNHTFPQPPSLVELDATYYPNPFLGLKSDTFLDSDESFIRMVDGGDDGEVIPFQPLLVKARGVDVILAIDASNGNNGFATGASLIASQNRTTFFPSTYSFPPVPSTAATFLAQGLVNRPTFFGCDSAHTINSTNSTTDTSTPPLIIYIANGGPPPGEPALTNTPTLQIQYEPEQIQGMLDQVFTIATQGIPPSLTSSTNSTKRHNNNNDSSTGDKDPEWAACLACAIVDRARARSGVQRSGVCVGCMERYCWDGSEVGGAGAVLEFRVAAEEEVGVEVVLGRMELEREVVAGAVRRSALLSNQEEEWGKRWRCY</sequence>
<evidence type="ECO:0000256" key="7">
    <source>
        <dbReference type="ARBA" id="ARBA00023180"/>
    </source>
</evidence>
<protein>
    <recommendedName>
        <fullName evidence="2 9">Lysophospholipase</fullName>
        <ecNumber evidence="2 9">3.1.1.5</ecNumber>
    </recommendedName>
</protein>
<keyword evidence="3 9" id="KW-0732">Signal</keyword>
<dbReference type="PANTHER" id="PTHR10728">
    <property type="entry name" value="CYTOSOLIC PHOSPHOLIPASE A2"/>
    <property type="match status" value="1"/>
</dbReference>
<gene>
    <name evidence="12" type="ORF">BD410DRAFT_823041</name>
</gene>
<dbReference type="Proteomes" id="UP000294933">
    <property type="component" value="Unassembled WGS sequence"/>
</dbReference>